<name>A0A5K7Z5X5_9BACT</name>
<dbReference type="OrthoDB" id="9814833at2"/>
<dbReference type="Pfam" id="PF13411">
    <property type="entry name" value="MerR_1"/>
    <property type="match status" value="1"/>
</dbReference>
<keyword evidence="3" id="KW-1185">Reference proteome</keyword>
<proteinExistence type="predicted"/>
<dbReference type="AlphaFoldDB" id="A0A5K7Z5X5"/>
<dbReference type="KEGG" id="dwd:DSCW_35570"/>
<dbReference type="SUPFAM" id="SSF46955">
    <property type="entry name" value="Putative DNA-binding domain"/>
    <property type="match status" value="1"/>
</dbReference>
<protein>
    <recommendedName>
        <fullName evidence="1">HTH merR-type domain-containing protein</fullName>
    </recommendedName>
</protein>
<reference evidence="2 3" key="1">
    <citation type="submission" date="2019-11" db="EMBL/GenBank/DDBJ databases">
        <title>Comparative genomics of hydrocarbon-degrading Desulfosarcina strains.</title>
        <authorList>
            <person name="Watanabe M."/>
            <person name="Kojima H."/>
            <person name="Fukui M."/>
        </authorList>
    </citation>
    <scope>NUCLEOTIDE SEQUENCE [LARGE SCALE GENOMIC DNA]</scope>
    <source>
        <strain evidence="2 3">PP31</strain>
    </source>
</reference>
<dbReference type="EMBL" id="AP021875">
    <property type="protein sequence ID" value="BBO76140.1"/>
    <property type="molecule type" value="Genomic_DNA"/>
</dbReference>
<evidence type="ECO:0000259" key="1">
    <source>
        <dbReference type="Pfam" id="PF13411"/>
    </source>
</evidence>
<feature type="domain" description="HTH merR-type" evidence="1">
    <location>
        <begin position="16"/>
        <end position="74"/>
    </location>
</feature>
<dbReference type="Proteomes" id="UP000427769">
    <property type="component" value="Chromosome"/>
</dbReference>
<dbReference type="InterPro" id="IPR000551">
    <property type="entry name" value="MerR-type_HTH_dom"/>
</dbReference>
<dbReference type="GO" id="GO:0006355">
    <property type="term" value="P:regulation of DNA-templated transcription"/>
    <property type="evidence" value="ECO:0007669"/>
    <property type="project" value="InterPro"/>
</dbReference>
<dbReference type="InterPro" id="IPR009061">
    <property type="entry name" value="DNA-bd_dom_put_sf"/>
</dbReference>
<evidence type="ECO:0000313" key="2">
    <source>
        <dbReference type="EMBL" id="BBO76140.1"/>
    </source>
</evidence>
<dbReference type="RefSeq" id="WP_155304996.1">
    <property type="nucleotide sequence ID" value="NZ_AP021875.1"/>
</dbReference>
<dbReference type="Gene3D" id="1.10.1660.10">
    <property type="match status" value="1"/>
</dbReference>
<gene>
    <name evidence="2" type="ORF">DSCW_35570</name>
</gene>
<dbReference type="GO" id="GO:0003677">
    <property type="term" value="F:DNA binding"/>
    <property type="evidence" value="ECO:0007669"/>
    <property type="project" value="InterPro"/>
</dbReference>
<sequence>MEINHRDVLRIYRQLNGRTLISWIEKGLFKPLYEPENRGGKRSYSYQNLVEIGIIKELSLLGFPIKRIKVVMEHDSIRNRINSEDYDFFLLISINNVNILNAESMKKVGTTSFMPLVQDVPAEKVDSGVVLSGHRGVWVDVRSIRQLVDEDLG</sequence>
<accession>A0A5K7Z5X5</accession>
<evidence type="ECO:0000313" key="3">
    <source>
        <dbReference type="Proteomes" id="UP000427769"/>
    </source>
</evidence>
<organism evidence="2 3">
    <name type="scientific">Desulfosarcina widdelii</name>
    <dbReference type="NCBI Taxonomy" id="947919"/>
    <lineage>
        <taxon>Bacteria</taxon>
        <taxon>Pseudomonadati</taxon>
        <taxon>Thermodesulfobacteriota</taxon>
        <taxon>Desulfobacteria</taxon>
        <taxon>Desulfobacterales</taxon>
        <taxon>Desulfosarcinaceae</taxon>
        <taxon>Desulfosarcina</taxon>
    </lineage>
</organism>